<dbReference type="AlphaFoldDB" id="A0A8J2WUY7"/>
<dbReference type="EMBL" id="CAKKNE010000002">
    <property type="protein sequence ID" value="CAH0368319.1"/>
    <property type="molecule type" value="Genomic_DNA"/>
</dbReference>
<organism evidence="1 2">
    <name type="scientific">Pelagomonas calceolata</name>
    <dbReference type="NCBI Taxonomy" id="35677"/>
    <lineage>
        <taxon>Eukaryota</taxon>
        <taxon>Sar</taxon>
        <taxon>Stramenopiles</taxon>
        <taxon>Ochrophyta</taxon>
        <taxon>Pelagophyceae</taxon>
        <taxon>Pelagomonadales</taxon>
        <taxon>Pelagomonadaceae</taxon>
        <taxon>Pelagomonas</taxon>
    </lineage>
</organism>
<accession>A0A8J2WUY7</accession>
<dbReference type="Proteomes" id="UP000789595">
    <property type="component" value="Unassembled WGS sequence"/>
</dbReference>
<sequence length="135" mass="15919">MVLYRKREDLTDVEIAKADDLAQETYHRLLTAFTAKALTNYFHMIGSGHITAYLRKYRNLYRYSNQGFESVNHLIKRFFLTRTQRGGHCGHEATRATRVAALGKWMQRRMMWLTGLVKPGELKVIGWKQKRVIDW</sequence>
<evidence type="ECO:0000313" key="1">
    <source>
        <dbReference type="EMBL" id="CAH0368319.1"/>
    </source>
</evidence>
<reference evidence="1" key="1">
    <citation type="submission" date="2021-11" db="EMBL/GenBank/DDBJ databases">
        <authorList>
            <consortium name="Genoscope - CEA"/>
            <person name="William W."/>
        </authorList>
    </citation>
    <scope>NUCLEOTIDE SEQUENCE</scope>
</reference>
<keyword evidence="2" id="KW-1185">Reference proteome</keyword>
<proteinExistence type="predicted"/>
<comment type="caution">
    <text evidence="1">The sequence shown here is derived from an EMBL/GenBank/DDBJ whole genome shotgun (WGS) entry which is preliminary data.</text>
</comment>
<protein>
    <submittedName>
        <fullName evidence="1">Uncharacterized protein</fullName>
    </submittedName>
</protein>
<gene>
    <name evidence="1" type="ORF">PECAL_2P13810</name>
</gene>
<name>A0A8J2WUY7_9STRA</name>
<evidence type="ECO:0000313" key="2">
    <source>
        <dbReference type="Proteomes" id="UP000789595"/>
    </source>
</evidence>
<dbReference type="OrthoDB" id="55625at2759"/>